<protein>
    <submittedName>
        <fullName evidence="3">Lyzozyme M1</fullName>
    </submittedName>
</protein>
<organism evidence="3 4">
    <name type="scientific">Lentilactobacillus kosonis</name>
    <dbReference type="NCBI Taxonomy" id="2810561"/>
    <lineage>
        <taxon>Bacteria</taxon>
        <taxon>Bacillati</taxon>
        <taxon>Bacillota</taxon>
        <taxon>Bacilli</taxon>
        <taxon>Lactobacillales</taxon>
        <taxon>Lactobacillaceae</taxon>
        <taxon>Lentilactobacillus</taxon>
    </lineage>
</organism>
<dbReference type="PANTHER" id="PTHR34135">
    <property type="entry name" value="LYSOZYME"/>
    <property type="match status" value="1"/>
</dbReference>
<keyword evidence="4" id="KW-1185">Reference proteome</keyword>
<name>A0A401FLD3_9LACO</name>
<dbReference type="SUPFAM" id="SSF51445">
    <property type="entry name" value="(Trans)glycosidases"/>
    <property type="match status" value="1"/>
</dbReference>
<evidence type="ECO:0000313" key="4">
    <source>
        <dbReference type="Proteomes" id="UP000286974"/>
    </source>
</evidence>
<dbReference type="GO" id="GO:0009253">
    <property type="term" value="P:peptidoglycan catabolic process"/>
    <property type="evidence" value="ECO:0007669"/>
    <property type="project" value="InterPro"/>
</dbReference>
<dbReference type="InterPro" id="IPR017853">
    <property type="entry name" value="GH"/>
</dbReference>
<dbReference type="GO" id="GO:0016052">
    <property type="term" value="P:carbohydrate catabolic process"/>
    <property type="evidence" value="ECO:0007669"/>
    <property type="project" value="TreeGrafter"/>
</dbReference>
<keyword evidence="2" id="KW-0472">Membrane</keyword>
<keyword evidence="2" id="KW-0812">Transmembrane</keyword>
<reference evidence="3 4" key="1">
    <citation type="submission" date="2017-11" db="EMBL/GenBank/DDBJ databases">
        <title>Draft Genome Sequence of Lactobacillus curieae NBRC 111893 isolated from Koso, a Japanese sugar-Vegetable Fermented Beverage.</title>
        <authorList>
            <person name="Chiou T.Y."/>
            <person name="Oshima K."/>
            <person name="Suda W."/>
            <person name="Hattori M."/>
            <person name="Takahashi T."/>
        </authorList>
    </citation>
    <scope>NUCLEOTIDE SEQUENCE [LARGE SCALE GENOMIC DNA]</scope>
    <source>
        <strain evidence="3 4">NBRC111893</strain>
    </source>
</reference>
<dbReference type="PROSITE" id="PS51904">
    <property type="entry name" value="GLYCOSYL_HYDROL_F25_2"/>
    <property type="match status" value="1"/>
</dbReference>
<dbReference type="PANTHER" id="PTHR34135:SF2">
    <property type="entry name" value="LYSOZYME"/>
    <property type="match status" value="1"/>
</dbReference>
<keyword evidence="2" id="KW-1133">Transmembrane helix</keyword>
<dbReference type="EMBL" id="BEXA01000003">
    <property type="protein sequence ID" value="GAY73185.1"/>
    <property type="molecule type" value="Genomic_DNA"/>
</dbReference>
<dbReference type="Proteomes" id="UP000286974">
    <property type="component" value="Unassembled WGS sequence"/>
</dbReference>
<evidence type="ECO:0000256" key="2">
    <source>
        <dbReference type="SAM" id="Phobius"/>
    </source>
</evidence>
<dbReference type="InterPro" id="IPR002053">
    <property type="entry name" value="Glyco_hydro_25"/>
</dbReference>
<dbReference type="Gene3D" id="3.20.20.80">
    <property type="entry name" value="Glycosidases"/>
    <property type="match status" value="1"/>
</dbReference>
<sequence>MKRQDVQPIYKRAQKHRLFWRWSLVFFVVLIVVGGSYGIYRYQRNQLLKQYPIKGVSLSQTDGYIDFEQLKTDGYKFVYLRASQGSVYTDDSFSNNFQRSQGSQLPIGVYHVFSFSSSPNAQFKNFTRQVGYDTGSLPIAISVQPYDKYNEDTLNYKRVSKDLKLFISKLKNYYKRPVLIWTRRSMISKLGMRINSRQQLWTSDGKLGHPNSDAMFIFVDSNADVKMDNQTVFLNESVFNGNAHQWHNYLNRNLSQ</sequence>
<dbReference type="STRING" id="1138822.PL11_006855"/>
<evidence type="ECO:0000313" key="3">
    <source>
        <dbReference type="EMBL" id="GAY73185.1"/>
    </source>
</evidence>
<feature type="transmembrane region" description="Helical" evidence="2">
    <location>
        <begin position="20"/>
        <end position="40"/>
    </location>
</feature>
<comment type="similarity">
    <text evidence="1">Belongs to the glycosyl hydrolase 25 family.</text>
</comment>
<dbReference type="AlphaFoldDB" id="A0A401FLD3"/>
<dbReference type="OrthoDB" id="2151413at2"/>
<accession>A0A401FLD3</accession>
<dbReference type="GO" id="GO:0016998">
    <property type="term" value="P:cell wall macromolecule catabolic process"/>
    <property type="evidence" value="ECO:0007669"/>
    <property type="project" value="InterPro"/>
</dbReference>
<dbReference type="RefSeq" id="WP_125008277.1">
    <property type="nucleotide sequence ID" value="NZ_BEXA01000003.1"/>
</dbReference>
<evidence type="ECO:0000256" key="1">
    <source>
        <dbReference type="ARBA" id="ARBA00010646"/>
    </source>
</evidence>
<dbReference type="GO" id="GO:0003796">
    <property type="term" value="F:lysozyme activity"/>
    <property type="evidence" value="ECO:0007669"/>
    <property type="project" value="InterPro"/>
</dbReference>
<dbReference type="Pfam" id="PF01183">
    <property type="entry name" value="Glyco_hydro_25"/>
    <property type="match status" value="1"/>
</dbReference>
<proteinExistence type="inferred from homology"/>
<comment type="caution">
    <text evidence="3">The sequence shown here is derived from an EMBL/GenBank/DDBJ whole genome shotgun (WGS) entry which is preliminary data.</text>
</comment>
<gene>
    <name evidence="3" type="ORF">NBRC111893_1331</name>
</gene>